<gene>
    <name evidence="2" type="ORF">EEB11_11085</name>
</gene>
<feature type="compositionally biased region" description="Basic and acidic residues" evidence="1">
    <location>
        <begin position="13"/>
        <end position="24"/>
    </location>
</feature>
<protein>
    <submittedName>
        <fullName evidence="2">Uncharacterized protein</fullName>
    </submittedName>
</protein>
<dbReference type="EMBL" id="RPEM01000006">
    <property type="protein sequence ID" value="TGD43338.1"/>
    <property type="molecule type" value="Genomic_DNA"/>
</dbReference>
<accession>A0ABY2KPJ4</accession>
<sequence length="103" mass="11002">MFLCSAGTMAEPKISRLQKEEKSSHASPLRVFEGKALIDAGSLSQQINAELLPLWQAMPGNTDVRPTIADSRDSGAPELLMALAVDDPDHSTLDASLACPHAF</sequence>
<evidence type="ECO:0000256" key="1">
    <source>
        <dbReference type="SAM" id="MobiDB-lite"/>
    </source>
</evidence>
<evidence type="ECO:0000313" key="3">
    <source>
        <dbReference type="Proteomes" id="UP000297741"/>
    </source>
</evidence>
<feature type="region of interest" description="Disordered" evidence="1">
    <location>
        <begin position="1"/>
        <end position="25"/>
    </location>
</feature>
<proteinExistence type="predicted"/>
<evidence type="ECO:0000313" key="2">
    <source>
        <dbReference type="EMBL" id="TGD43338.1"/>
    </source>
</evidence>
<organism evidence="2 3">
    <name type="scientific">Pseudotabrizicola sediminis</name>
    <dbReference type="NCBI Taxonomy" id="2486418"/>
    <lineage>
        <taxon>Bacteria</taxon>
        <taxon>Pseudomonadati</taxon>
        <taxon>Pseudomonadota</taxon>
        <taxon>Alphaproteobacteria</taxon>
        <taxon>Rhodobacterales</taxon>
        <taxon>Paracoccaceae</taxon>
        <taxon>Pseudotabrizicola</taxon>
    </lineage>
</organism>
<comment type="caution">
    <text evidence="2">The sequence shown here is derived from an EMBL/GenBank/DDBJ whole genome shotgun (WGS) entry which is preliminary data.</text>
</comment>
<reference evidence="2 3" key="1">
    <citation type="submission" date="2018-11" db="EMBL/GenBank/DDBJ databases">
        <title>Tabrizicola sp. isolated from sediment of alpine lake.</title>
        <authorList>
            <person name="Liu Z."/>
        </authorList>
    </citation>
    <scope>NUCLEOTIDE SEQUENCE [LARGE SCALE GENOMIC DNA]</scope>
    <source>
        <strain evidence="2 3">DRYC-M-16</strain>
    </source>
</reference>
<dbReference type="Proteomes" id="UP000297741">
    <property type="component" value="Unassembled WGS sequence"/>
</dbReference>
<name>A0ABY2KPJ4_9RHOB</name>
<keyword evidence="3" id="KW-1185">Reference proteome</keyword>